<evidence type="ECO:0000256" key="1">
    <source>
        <dbReference type="SAM" id="MobiDB-lite"/>
    </source>
</evidence>
<dbReference type="AlphaFoldDB" id="A0A3Q9EZN3"/>
<feature type="compositionally biased region" description="Pro residues" evidence="1">
    <location>
        <begin position="186"/>
        <end position="202"/>
    </location>
</feature>
<proteinExistence type="predicted"/>
<reference evidence="2 3" key="1">
    <citation type="journal article" date="2019" name="Int. J. Syst. Evol. Microbiol.">
        <title>Streptomyces cyaneochromogenes sp. nov., a blue pigment-producing actinomycete from manganese-contaminated soil.</title>
        <authorList>
            <person name="Tang X."/>
            <person name="Zhao J."/>
            <person name="Li K."/>
            <person name="Chen Z."/>
            <person name="Sun Y."/>
            <person name="Gao J."/>
        </authorList>
    </citation>
    <scope>NUCLEOTIDE SEQUENCE [LARGE SCALE GENOMIC DNA]</scope>
    <source>
        <strain evidence="2 3">MK-45</strain>
    </source>
</reference>
<evidence type="ECO:0000313" key="3">
    <source>
        <dbReference type="Proteomes" id="UP000280298"/>
    </source>
</evidence>
<gene>
    <name evidence="2" type="ORF">EJ357_44670</name>
</gene>
<feature type="region of interest" description="Disordered" evidence="1">
    <location>
        <begin position="1"/>
        <end position="23"/>
    </location>
</feature>
<dbReference type="Proteomes" id="UP000280298">
    <property type="component" value="Chromosome"/>
</dbReference>
<evidence type="ECO:0000313" key="2">
    <source>
        <dbReference type="EMBL" id="AZQ39658.1"/>
    </source>
</evidence>
<dbReference type="EMBL" id="CP034539">
    <property type="protein sequence ID" value="AZQ39658.1"/>
    <property type="molecule type" value="Genomic_DNA"/>
</dbReference>
<sequence length="245" mass="26303">MSAPPDEAARTNSPGAGPDAGQIDDKIIGLAAAGLPVRRIAAEVGMPKSTVQDRLTHLLRTRTQRASDEFVAMREVRLEDLFRRAYAVVATAEKGSDAWGRAWDRCLRAEESLRKLKGADAPEAMTIALERRVDEEATDVVEVLLKVIPDALGAADLDGAFRAKLTQYALELAGWHLRSTGGEDPGPAPEAPRPQLALPPGPSAAQPPEAPSPPRYREPDGADAVLAQLANFEDEFGPLEDDDED</sequence>
<dbReference type="KEGG" id="scya:EJ357_44670"/>
<keyword evidence="3" id="KW-1185">Reference proteome</keyword>
<accession>A0A3Q9EZN3</accession>
<organism evidence="2 3">
    <name type="scientific">Streptomyces cyaneochromogenes</name>
    <dbReference type="NCBI Taxonomy" id="2496836"/>
    <lineage>
        <taxon>Bacteria</taxon>
        <taxon>Bacillati</taxon>
        <taxon>Actinomycetota</taxon>
        <taxon>Actinomycetes</taxon>
        <taxon>Kitasatosporales</taxon>
        <taxon>Streptomycetaceae</taxon>
        <taxon>Streptomyces</taxon>
    </lineage>
</organism>
<feature type="region of interest" description="Disordered" evidence="1">
    <location>
        <begin position="179"/>
        <end position="223"/>
    </location>
</feature>
<dbReference type="RefSeq" id="WP_126398145.1">
    <property type="nucleotide sequence ID" value="NZ_CP034539.1"/>
</dbReference>
<dbReference type="OrthoDB" id="4223851at2"/>
<protein>
    <submittedName>
        <fullName evidence="2">Uncharacterized protein</fullName>
    </submittedName>
</protein>
<name>A0A3Q9EZN3_9ACTN</name>